<sequence>MTSWKRLLITGGSVFLLGLFTLLPARVIHHWVSPDALQLAGIEGTVWNGAANEAFIDGMYLQNLRWSMRPFALFTGSLAYALQAEPVGGFLDATVAVSLGGTVRVSALNAALPLQALQNVVRVDGISGDISLQMAEIRLADGWPTHAAGQAGLSNLVLRALAPAPLGNFQVEFQNTDTGVLGSVQDVSGMLKVAATLQLNPDRSYTLLGQVGPTATATPAIVEQLRFLGSPDARGLREFRTEGSL</sequence>
<dbReference type="Proteomes" id="UP000092695">
    <property type="component" value="Chromosome"/>
</dbReference>
<dbReference type="RefSeq" id="WP_068615723.1">
    <property type="nucleotide sequence ID" value="NZ_CP016268.1"/>
</dbReference>
<evidence type="ECO:0000256" key="7">
    <source>
        <dbReference type="ARBA" id="ARBA00022692"/>
    </source>
</evidence>
<evidence type="ECO:0000256" key="1">
    <source>
        <dbReference type="ARBA" id="ARBA00004533"/>
    </source>
</evidence>
<evidence type="ECO:0000313" key="12">
    <source>
        <dbReference type="Proteomes" id="UP000092695"/>
    </source>
</evidence>
<evidence type="ECO:0000256" key="6">
    <source>
        <dbReference type="ARBA" id="ARBA00022519"/>
    </source>
</evidence>
<comment type="similarity">
    <text evidence="2">Belongs to the GSP N family.</text>
</comment>
<name>A0A193LG21_9GAMM</name>
<dbReference type="EMBL" id="CP016268">
    <property type="protein sequence ID" value="ANO51411.1"/>
    <property type="molecule type" value="Genomic_DNA"/>
</dbReference>
<gene>
    <name evidence="11" type="ORF">BA177_09540</name>
</gene>
<dbReference type="InterPro" id="IPR022792">
    <property type="entry name" value="T2SS_protein-GspN"/>
</dbReference>
<keyword evidence="5" id="KW-1003">Cell membrane</keyword>
<keyword evidence="6" id="KW-0997">Cell inner membrane</keyword>
<keyword evidence="8" id="KW-0653">Protein transport</keyword>
<dbReference type="GO" id="GO:0015628">
    <property type="term" value="P:protein secretion by the type II secretion system"/>
    <property type="evidence" value="ECO:0007669"/>
    <property type="project" value="InterPro"/>
</dbReference>
<organism evidence="11 12">
    <name type="scientific">Woeseia oceani</name>
    <dbReference type="NCBI Taxonomy" id="1548547"/>
    <lineage>
        <taxon>Bacteria</taxon>
        <taxon>Pseudomonadati</taxon>
        <taxon>Pseudomonadota</taxon>
        <taxon>Gammaproteobacteria</taxon>
        <taxon>Woeseiales</taxon>
        <taxon>Woeseiaceae</taxon>
        <taxon>Woeseia</taxon>
    </lineage>
</organism>
<keyword evidence="4" id="KW-0813">Transport</keyword>
<evidence type="ECO:0000256" key="5">
    <source>
        <dbReference type="ARBA" id="ARBA00022475"/>
    </source>
</evidence>
<keyword evidence="7" id="KW-0812">Transmembrane</keyword>
<keyword evidence="12" id="KW-1185">Reference proteome</keyword>
<evidence type="ECO:0000256" key="2">
    <source>
        <dbReference type="ARBA" id="ARBA00007208"/>
    </source>
</evidence>
<reference evidence="11 12" key="1">
    <citation type="submission" date="2016-06" db="EMBL/GenBank/DDBJ databases">
        <title>Complete genome sequence of a deep-branching marine Gamma Proteobacterium Woeseia oceani type strain XK5.</title>
        <authorList>
            <person name="Mu D."/>
            <person name="Du Z."/>
        </authorList>
    </citation>
    <scope>NUCLEOTIDE SEQUENCE [LARGE SCALE GENOMIC DNA]</scope>
    <source>
        <strain evidence="11 12">XK5</strain>
    </source>
</reference>
<dbReference type="STRING" id="1548547.BA177_09540"/>
<evidence type="ECO:0000256" key="9">
    <source>
        <dbReference type="ARBA" id="ARBA00023136"/>
    </source>
</evidence>
<keyword evidence="9" id="KW-0472">Membrane</keyword>
<dbReference type="AlphaFoldDB" id="A0A193LG21"/>
<dbReference type="OrthoDB" id="6118198at2"/>
<dbReference type="GO" id="GO:0015627">
    <property type="term" value="C:type II protein secretion system complex"/>
    <property type="evidence" value="ECO:0007669"/>
    <property type="project" value="InterPro"/>
</dbReference>
<dbReference type="GO" id="GO:0005886">
    <property type="term" value="C:plasma membrane"/>
    <property type="evidence" value="ECO:0007669"/>
    <property type="project" value="UniProtKB-SubCell"/>
</dbReference>
<proteinExistence type="inferred from homology"/>
<dbReference type="Pfam" id="PF01203">
    <property type="entry name" value="T2SSN"/>
    <property type="match status" value="1"/>
</dbReference>
<evidence type="ECO:0000313" key="11">
    <source>
        <dbReference type="EMBL" id="ANO51411.1"/>
    </source>
</evidence>
<evidence type="ECO:0000256" key="8">
    <source>
        <dbReference type="ARBA" id="ARBA00022927"/>
    </source>
</evidence>
<protein>
    <recommendedName>
        <fullName evidence="3">Type II secretion system protein N</fullName>
    </recommendedName>
    <alternativeName>
        <fullName evidence="10">General secretion pathway protein N</fullName>
    </alternativeName>
</protein>
<accession>A0A193LG21</accession>
<evidence type="ECO:0000256" key="10">
    <source>
        <dbReference type="ARBA" id="ARBA00030772"/>
    </source>
</evidence>
<dbReference type="KEGG" id="woc:BA177_09540"/>
<comment type="subcellular location">
    <subcellularLocation>
        <location evidence="1">Cell inner membrane</location>
    </subcellularLocation>
</comment>
<evidence type="ECO:0000256" key="3">
    <source>
        <dbReference type="ARBA" id="ARBA00021563"/>
    </source>
</evidence>
<evidence type="ECO:0000256" key="4">
    <source>
        <dbReference type="ARBA" id="ARBA00022448"/>
    </source>
</evidence>